<reference evidence="2" key="1">
    <citation type="submission" date="2016-03" db="EMBL/GenBank/DDBJ databases">
        <authorList>
            <person name="Ploux O."/>
        </authorList>
    </citation>
    <scope>NUCLEOTIDE SEQUENCE [LARGE SCALE GENOMIC DNA]</scope>
    <source>
        <strain evidence="2">UK7</strain>
    </source>
</reference>
<evidence type="ECO:0000313" key="2">
    <source>
        <dbReference type="Proteomes" id="UP000178129"/>
    </source>
</evidence>
<gene>
    <name evidence="1" type="ORF">RCO7_14154</name>
</gene>
<protein>
    <submittedName>
        <fullName evidence="1">Uncharacterized protein</fullName>
    </submittedName>
</protein>
<comment type="caution">
    <text evidence="1">The sequence shown here is derived from an EMBL/GenBank/DDBJ whole genome shotgun (WGS) entry which is preliminary data.</text>
</comment>
<organism evidence="1 2">
    <name type="scientific">Rhynchosporium graminicola</name>
    <dbReference type="NCBI Taxonomy" id="2792576"/>
    <lineage>
        <taxon>Eukaryota</taxon>
        <taxon>Fungi</taxon>
        <taxon>Dikarya</taxon>
        <taxon>Ascomycota</taxon>
        <taxon>Pezizomycotina</taxon>
        <taxon>Leotiomycetes</taxon>
        <taxon>Helotiales</taxon>
        <taxon>Ploettnerulaceae</taxon>
        <taxon>Rhynchosporium</taxon>
    </lineage>
</organism>
<dbReference type="EMBL" id="FJUW01000003">
    <property type="protein sequence ID" value="CZS89500.1"/>
    <property type="molecule type" value="Genomic_DNA"/>
</dbReference>
<name>A0A1E1JUZ4_9HELO</name>
<accession>A0A1E1JUZ4</accession>
<proteinExistence type="predicted"/>
<dbReference type="AlphaFoldDB" id="A0A1E1JUZ4"/>
<sequence length="76" mass="8070">MANLDCASSSPCWHIDSETNPIVKCRITASLGSIDRVVGSSATDAGVETFRLGFHTVSIESVKVHDSKSTNLKGSF</sequence>
<keyword evidence="2" id="KW-1185">Reference proteome</keyword>
<dbReference type="Proteomes" id="UP000178129">
    <property type="component" value="Unassembled WGS sequence"/>
</dbReference>
<dbReference type="InParanoid" id="A0A1E1JUZ4"/>
<evidence type="ECO:0000313" key="1">
    <source>
        <dbReference type="EMBL" id="CZS89500.1"/>
    </source>
</evidence>